<dbReference type="OrthoDB" id="4448at2"/>
<evidence type="ECO:0000256" key="3">
    <source>
        <dbReference type="ARBA" id="ARBA00022989"/>
    </source>
</evidence>
<dbReference type="InterPro" id="IPR007016">
    <property type="entry name" value="O-antigen_ligase-rel_domated"/>
</dbReference>
<dbReference type="Proteomes" id="UP000292120">
    <property type="component" value="Unassembled WGS sequence"/>
</dbReference>
<name>A0A4Q9GY04_9BURK</name>
<evidence type="ECO:0000259" key="7">
    <source>
        <dbReference type="Pfam" id="PF11846"/>
    </source>
</evidence>
<dbReference type="InterPro" id="IPR021797">
    <property type="entry name" value="Wzy_C_2"/>
</dbReference>
<feature type="transmembrane region" description="Helical" evidence="5">
    <location>
        <begin position="82"/>
        <end position="103"/>
    </location>
</feature>
<gene>
    <name evidence="9" type="ORF">EYS42_11430</name>
</gene>
<feature type="transmembrane region" description="Helical" evidence="5">
    <location>
        <begin position="422"/>
        <end position="444"/>
    </location>
</feature>
<sequence>MHPFTFSFARLTSPWQLRLWPWFLAAVLLPTLLAPSDPPMITFYNQILSVAGWGACVWALGRAGAQQLVAPGSPVARLRSKGLVGLSVALLVCMTAAGVSMVWRGLAEGLALMAMGSMACALVLLHVLFRTSQERGASTVMDLLARALVLTVAVAVLLSFIQVFLPSVPDGRLLAIPTMAGRAVANLRQPNHLATMLVLGSMAAVWVARRGQWSVLATATLVALAMGGVVMTASRTGMVGSALLLVWALRDRRMPAALRLAAASAPLWYAAWWAFMYWWSHAAEGHAFAAAARLGDGSDISSSRFAIWANVLQLVAQHPWTGVGWGEFNVAWTFTAFPGRPTAFFDHTHNIVLQWLVELGLPMAAVVIVGVVLAFWALWQQWGLPPEGDVEAAERHSLVCLSGSLVAMAGLHSLLEYPLWYTYFLLPTAAAWAVGLAAAAGAPLEVVPPAGTHQVPSGVAFADWRAVAGAAMAAGAVWCALDYQWAVNVYAPRYGHAPLNDRIESARKRLWFGYQADYAHVNGPDLDEAPRPVHDFSRTLHNIVDTRLMVAYARALHAEGQLDKARYVVARLREFKPPRSNAFLKPCFQPEPGQPLAWQCQPPERSYHWRELMPDQAGVR</sequence>
<dbReference type="PANTHER" id="PTHR37422">
    <property type="entry name" value="TEICHURONIC ACID BIOSYNTHESIS PROTEIN TUAE"/>
    <property type="match status" value="1"/>
</dbReference>
<dbReference type="InterPro" id="IPR051533">
    <property type="entry name" value="WaaL-like"/>
</dbReference>
<organism evidence="9 10">
    <name type="scientific">Aquabacterium lacunae</name>
    <dbReference type="NCBI Taxonomy" id="2528630"/>
    <lineage>
        <taxon>Bacteria</taxon>
        <taxon>Pseudomonadati</taxon>
        <taxon>Pseudomonadota</taxon>
        <taxon>Betaproteobacteria</taxon>
        <taxon>Burkholderiales</taxon>
        <taxon>Aquabacterium</taxon>
    </lineage>
</organism>
<keyword evidence="4 5" id="KW-0472">Membrane</keyword>
<evidence type="ECO:0000259" key="6">
    <source>
        <dbReference type="Pfam" id="PF04932"/>
    </source>
</evidence>
<evidence type="ECO:0000259" key="8">
    <source>
        <dbReference type="Pfam" id="PF15864"/>
    </source>
</evidence>
<dbReference type="InterPro" id="IPR031726">
    <property type="entry name" value="PglL_A"/>
</dbReference>
<feature type="transmembrane region" description="Helical" evidence="5">
    <location>
        <begin position="43"/>
        <end position="61"/>
    </location>
</feature>
<evidence type="ECO:0000256" key="2">
    <source>
        <dbReference type="ARBA" id="ARBA00022692"/>
    </source>
</evidence>
<keyword evidence="10" id="KW-1185">Reference proteome</keyword>
<keyword evidence="2 5" id="KW-0812">Transmembrane</keyword>
<evidence type="ECO:0000256" key="5">
    <source>
        <dbReference type="SAM" id="Phobius"/>
    </source>
</evidence>
<feature type="transmembrane region" description="Helical" evidence="5">
    <location>
        <begin position="143"/>
        <end position="165"/>
    </location>
</feature>
<feature type="transmembrane region" description="Helical" evidence="5">
    <location>
        <begin position="355"/>
        <end position="376"/>
    </location>
</feature>
<evidence type="ECO:0008006" key="11">
    <source>
        <dbReference type="Google" id="ProtNLM"/>
    </source>
</evidence>
<evidence type="ECO:0000256" key="4">
    <source>
        <dbReference type="ARBA" id="ARBA00023136"/>
    </source>
</evidence>
<dbReference type="RefSeq" id="WP_130968288.1">
    <property type="nucleotide sequence ID" value="NZ_SIXI01000004.1"/>
</dbReference>
<dbReference type="AlphaFoldDB" id="A0A4Q9GY04"/>
<reference evidence="9 10" key="1">
    <citation type="submission" date="2019-02" db="EMBL/GenBank/DDBJ databases">
        <title>Aquabacterium sp. strain KMB7.</title>
        <authorList>
            <person name="Chen W.-M."/>
        </authorList>
    </citation>
    <scope>NUCLEOTIDE SEQUENCE [LARGE SCALE GENOMIC DNA]</scope>
    <source>
        <strain evidence="9 10">KMB7</strain>
    </source>
</reference>
<feature type="transmembrane region" description="Helical" evidence="5">
    <location>
        <begin position="215"/>
        <end position="236"/>
    </location>
</feature>
<feature type="transmembrane region" description="Helical" evidence="5">
    <location>
        <begin position="256"/>
        <end position="279"/>
    </location>
</feature>
<comment type="subcellular location">
    <subcellularLocation>
        <location evidence="1">Membrane</location>
        <topology evidence="1">Multi-pass membrane protein</topology>
    </subcellularLocation>
</comment>
<dbReference type="Pfam" id="PF04932">
    <property type="entry name" value="Wzy_C"/>
    <property type="match status" value="1"/>
</dbReference>
<evidence type="ECO:0000313" key="10">
    <source>
        <dbReference type="Proteomes" id="UP000292120"/>
    </source>
</evidence>
<dbReference type="EMBL" id="SIXI01000004">
    <property type="protein sequence ID" value="TBO30296.1"/>
    <property type="molecule type" value="Genomic_DNA"/>
</dbReference>
<feature type="domain" description="Virulence factor membrane-bound polymerase C-terminal" evidence="7">
    <location>
        <begin position="405"/>
        <end position="573"/>
    </location>
</feature>
<evidence type="ECO:0000256" key="1">
    <source>
        <dbReference type="ARBA" id="ARBA00004141"/>
    </source>
</evidence>
<feature type="transmembrane region" description="Helical" evidence="5">
    <location>
        <begin position="464"/>
        <end position="483"/>
    </location>
</feature>
<feature type="domain" description="Protein glycosylation ligase" evidence="8">
    <location>
        <begin position="183"/>
        <end position="206"/>
    </location>
</feature>
<feature type="transmembrane region" description="Helical" evidence="5">
    <location>
        <begin position="396"/>
        <end position="415"/>
    </location>
</feature>
<proteinExistence type="predicted"/>
<evidence type="ECO:0000313" key="9">
    <source>
        <dbReference type="EMBL" id="TBO30296.1"/>
    </source>
</evidence>
<feature type="domain" description="O-antigen ligase-related" evidence="6">
    <location>
        <begin position="221"/>
        <end position="366"/>
    </location>
</feature>
<protein>
    <recommendedName>
        <fullName evidence="11">Polymerase</fullName>
    </recommendedName>
</protein>
<dbReference type="Pfam" id="PF15864">
    <property type="entry name" value="PglL_A"/>
    <property type="match status" value="1"/>
</dbReference>
<feature type="transmembrane region" description="Helical" evidence="5">
    <location>
        <begin position="192"/>
        <end position="208"/>
    </location>
</feature>
<dbReference type="Pfam" id="PF11846">
    <property type="entry name" value="Wzy_C_2"/>
    <property type="match status" value="1"/>
</dbReference>
<keyword evidence="3 5" id="KW-1133">Transmembrane helix</keyword>
<dbReference type="GO" id="GO:0016020">
    <property type="term" value="C:membrane"/>
    <property type="evidence" value="ECO:0007669"/>
    <property type="project" value="UniProtKB-SubCell"/>
</dbReference>
<accession>A0A4Q9GY04</accession>
<dbReference type="PANTHER" id="PTHR37422:SF13">
    <property type="entry name" value="LIPOPOLYSACCHARIDE BIOSYNTHESIS PROTEIN PA4999-RELATED"/>
    <property type="match status" value="1"/>
</dbReference>
<comment type="caution">
    <text evidence="9">The sequence shown here is derived from an EMBL/GenBank/DDBJ whole genome shotgun (WGS) entry which is preliminary data.</text>
</comment>
<feature type="transmembrane region" description="Helical" evidence="5">
    <location>
        <begin position="109"/>
        <end position="131"/>
    </location>
</feature>